<dbReference type="CDD" id="cd10747">
    <property type="entry name" value="DnaJ_C"/>
    <property type="match status" value="1"/>
</dbReference>
<dbReference type="GO" id="GO:0005737">
    <property type="term" value="C:cytoplasm"/>
    <property type="evidence" value="ECO:0007669"/>
    <property type="project" value="TreeGrafter"/>
</dbReference>
<name>A0A4Y6PU47_PERCE</name>
<dbReference type="PANTHER" id="PTHR43096:SF10">
    <property type="entry name" value="CHAPERONE PROTEIN DNAJ A6, CHLOROPLASTIC"/>
    <property type="match status" value="1"/>
</dbReference>
<sequence length="193" mass="20908">MRDFGGFDASVDPQGAEQGQHLSADLTVDFLTAVRGGPATVRLPHHALDIDIPEGAQDGDVLELRGQGGEPPSQTGVPGDLTINLHVRPHELLRRNGLDLYMDLPITFAEAVKGAAVTVPTPRGEYEVNVPSGVHTGTKLRLAGQGVRRQGKEGDFFAVVQVYTPDFVDEEIEKAAEKMERGYSEDVRKDLKL</sequence>
<gene>
    <name evidence="2" type="ORF">FIV42_13735</name>
</gene>
<keyword evidence="3" id="KW-1185">Reference proteome</keyword>
<dbReference type="EMBL" id="CP041186">
    <property type="protein sequence ID" value="QDG51770.1"/>
    <property type="molecule type" value="Genomic_DNA"/>
</dbReference>
<dbReference type="PANTHER" id="PTHR43096">
    <property type="entry name" value="DNAJ HOMOLOG 1, MITOCHONDRIAL-RELATED"/>
    <property type="match status" value="1"/>
</dbReference>
<dbReference type="OrthoDB" id="9779889at2"/>
<dbReference type="Pfam" id="PF01556">
    <property type="entry name" value="DnaJ_C"/>
    <property type="match status" value="1"/>
</dbReference>
<reference evidence="2 3" key="1">
    <citation type="submission" date="2019-06" db="EMBL/GenBank/DDBJ databases">
        <title>Persicimonas caeni gen. nov., sp. nov., a predatory bacterium isolated from solar saltern.</title>
        <authorList>
            <person name="Wang S."/>
        </authorList>
    </citation>
    <scope>NUCLEOTIDE SEQUENCE [LARGE SCALE GENOMIC DNA]</scope>
    <source>
        <strain evidence="2 3">YN101</strain>
    </source>
</reference>
<evidence type="ECO:0000313" key="3">
    <source>
        <dbReference type="Proteomes" id="UP000315995"/>
    </source>
</evidence>
<dbReference type="AlphaFoldDB" id="A0A4Y6PU47"/>
<dbReference type="Gene3D" id="2.60.260.20">
    <property type="entry name" value="Urease metallochaperone UreE, N-terminal domain"/>
    <property type="match status" value="2"/>
</dbReference>
<accession>A0A4Y6PU47</accession>
<accession>A0A5B8Y5U7</accession>
<feature type="domain" description="Chaperone DnaJ C-terminal" evidence="1">
    <location>
        <begin position="23"/>
        <end position="165"/>
    </location>
</feature>
<dbReference type="SUPFAM" id="SSF49493">
    <property type="entry name" value="HSP40/DnaJ peptide-binding domain"/>
    <property type="match status" value="2"/>
</dbReference>
<organism evidence="2 3">
    <name type="scientific">Persicimonas caeni</name>
    <dbReference type="NCBI Taxonomy" id="2292766"/>
    <lineage>
        <taxon>Bacteria</taxon>
        <taxon>Deltaproteobacteria</taxon>
        <taxon>Bradymonadales</taxon>
        <taxon>Bradymonadaceae</taxon>
        <taxon>Persicimonas</taxon>
    </lineage>
</organism>
<dbReference type="RefSeq" id="WP_141198250.1">
    <property type="nucleotide sequence ID" value="NZ_CP041186.1"/>
</dbReference>
<dbReference type="InterPro" id="IPR002939">
    <property type="entry name" value="DnaJ_C"/>
</dbReference>
<dbReference type="GO" id="GO:0042026">
    <property type="term" value="P:protein refolding"/>
    <property type="evidence" value="ECO:0007669"/>
    <property type="project" value="TreeGrafter"/>
</dbReference>
<protein>
    <recommendedName>
        <fullName evidence="1">Chaperone DnaJ C-terminal domain-containing protein</fullName>
    </recommendedName>
</protein>
<proteinExistence type="predicted"/>
<evidence type="ECO:0000259" key="1">
    <source>
        <dbReference type="Pfam" id="PF01556"/>
    </source>
</evidence>
<evidence type="ECO:0000313" key="2">
    <source>
        <dbReference type="EMBL" id="QDG51770.1"/>
    </source>
</evidence>
<dbReference type="GO" id="GO:0051082">
    <property type="term" value="F:unfolded protein binding"/>
    <property type="evidence" value="ECO:0007669"/>
    <property type="project" value="InterPro"/>
</dbReference>
<dbReference type="Proteomes" id="UP000315995">
    <property type="component" value="Chromosome"/>
</dbReference>
<dbReference type="InterPro" id="IPR008971">
    <property type="entry name" value="HSP40/DnaJ_pept-bd"/>
</dbReference>